<comment type="subcellular location">
    <subcellularLocation>
        <location evidence="1">Membrane</location>
    </subcellularLocation>
</comment>
<dbReference type="Pfam" id="PF00144">
    <property type="entry name" value="Beta-lactamase"/>
    <property type="match status" value="1"/>
</dbReference>
<dbReference type="Proteomes" id="UP000824208">
    <property type="component" value="Unassembled WGS sequence"/>
</dbReference>
<reference evidence="5" key="1">
    <citation type="journal article" date="2021" name="PeerJ">
        <title>Extensive microbial diversity within the chicken gut microbiome revealed by metagenomics and culture.</title>
        <authorList>
            <person name="Gilroy R."/>
            <person name="Ravi A."/>
            <person name="Getino M."/>
            <person name="Pursley I."/>
            <person name="Horton D.L."/>
            <person name="Alikhan N.F."/>
            <person name="Baker D."/>
            <person name="Gharbi K."/>
            <person name="Hall N."/>
            <person name="Watson M."/>
            <person name="Adriaenssens E.M."/>
            <person name="Foster-Nyarko E."/>
            <person name="Jarju S."/>
            <person name="Secka A."/>
            <person name="Antonio M."/>
            <person name="Oren A."/>
            <person name="Chaudhuri R.R."/>
            <person name="La Ragione R."/>
            <person name="Hildebrand F."/>
            <person name="Pallen M.J."/>
        </authorList>
    </citation>
    <scope>NUCLEOTIDE SEQUENCE</scope>
    <source>
        <strain evidence="5">CHK189-11263</strain>
    </source>
</reference>
<evidence type="ECO:0000313" key="6">
    <source>
        <dbReference type="Proteomes" id="UP000824208"/>
    </source>
</evidence>
<feature type="domain" description="Beta-lactamase-related" evidence="4">
    <location>
        <begin position="38"/>
        <end position="361"/>
    </location>
</feature>
<comment type="caution">
    <text evidence="5">The sequence shown here is derived from an EMBL/GenBank/DDBJ whole genome shotgun (WGS) entry which is preliminary data.</text>
</comment>
<feature type="signal peptide" evidence="3">
    <location>
        <begin position="1"/>
        <end position="25"/>
    </location>
</feature>
<dbReference type="Gene3D" id="3.40.710.10">
    <property type="entry name" value="DD-peptidase/beta-lactamase superfamily"/>
    <property type="match status" value="1"/>
</dbReference>
<feature type="chain" id="PRO_5039248740" evidence="3">
    <location>
        <begin position="26"/>
        <end position="683"/>
    </location>
</feature>
<dbReference type="PANTHER" id="PTHR46825:SF11">
    <property type="entry name" value="PENICILLIN-BINDING PROTEIN 4"/>
    <property type="match status" value="1"/>
</dbReference>
<evidence type="ECO:0000313" key="5">
    <source>
        <dbReference type="EMBL" id="HJB57853.1"/>
    </source>
</evidence>
<protein>
    <submittedName>
        <fullName evidence="5">Beta-lactamase family protein</fullName>
    </submittedName>
</protein>
<dbReference type="EMBL" id="DWYC01000087">
    <property type="protein sequence ID" value="HJB57853.1"/>
    <property type="molecule type" value="Genomic_DNA"/>
</dbReference>
<reference evidence="5" key="2">
    <citation type="submission" date="2021-04" db="EMBL/GenBank/DDBJ databases">
        <authorList>
            <person name="Gilroy R."/>
        </authorList>
    </citation>
    <scope>NUCLEOTIDE SEQUENCE</scope>
    <source>
        <strain evidence="5">CHK189-11263</strain>
    </source>
</reference>
<dbReference type="InterPro" id="IPR001466">
    <property type="entry name" value="Beta-lactam-related"/>
</dbReference>
<sequence length="683" mass="72564">MRRTRIPALALTAALAVSAALPAAAAEEEPLTRAESAQQAIEAAAAYGGAVSIQYALWEDGEITMTGRSGTFSKSENRLLTDQDLYGIGSVSKMYTTAAVLQLVEKGKVDLDEPVKTYLPEFTMADERYVDITVRMLLNHSSGLMGDSTQSAFLFGEYNGEATDRLLERLSTQRLKADPGAYSVYCNDGFTLAELVVEAVSGEDFSAYVREHILAPAGLENTWSPAEEFDRDALARVYQGEDPRALPADTLNIVGAGGFYATASDLAAFGGLFCGGNEILSDASWEATANREYAGGIWAEESEDDVLAYGLGWDNVHMYPFQDNGITALVKGGDTLYYHAGLVVLPEEDMAVAVVSSGGVSTYNELAGIQILMDALAEKGVTVEQSTALPEAQPAALPEGLAEEVSGAYSGLTAMVTVSPSENGITLAAVAALGGNRMELTYYDDGSFRDAENTVRYRFVTEENGRTYLYEQTYTVLPGLPAVGTANYALERLEDHPLPADVAAAWEERGEKVYLIVNEAYNAQTYAVSSLFAGVGILPEMPGYAANCQIIDAENARYYLTLPGTGSRNGADLRFFTQEGVEYLQFGGYLAVDSASIPAIYTGAGAALSIQSDGYARWCQVGASAGKTVEIGIQGTGGFTVYDANGLMTASSAAWGDTSAVLPEGGWIVFAGDAGTRFTLTAQ</sequence>
<accession>A0A9D2S5L8</accession>
<dbReference type="GO" id="GO:0016020">
    <property type="term" value="C:membrane"/>
    <property type="evidence" value="ECO:0007669"/>
    <property type="project" value="UniProtKB-SubCell"/>
</dbReference>
<dbReference type="InterPro" id="IPR012338">
    <property type="entry name" value="Beta-lactam/transpept-like"/>
</dbReference>
<evidence type="ECO:0000256" key="1">
    <source>
        <dbReference type="ARBA" id="ARBA00004370"/>
    </source>
</evidence>
<dbReference type="PANTHER" id="PTHR46825">
    <property type="entry name" value="D-ALANYL-D-ALANINE-CARBOXYPEPTIDASE/ENDOPEPTIDASE AMPH"/>
    <property type="match status" value="1"/>
</dbReference>
<evidence type="ECO:0000256" key="2">
    <source>
        <dbReference type="ARBA" id="ARBA00023136"/>
    </source>
</evidence>
<keyword evidence="3" id="KW-0732">Signal</keyword>
<dbReference type="SUPFAM" id="SSF56601">
    <property type="entry name" value="beta-lactamase/transpeptidase-like"/>
    <property type="match status" value="1"/>
</dbReference>
<keyword evidence="2" id="KW-0472">Membrane</keyword>
<proteinExistence type="predicted"/>
<evidence type="ECO:0000259" key="4">
    <source>
        <dbReference type="Pfam" id="PF00144"/>
    </source>
</evidence>
<name>A0A9D2S5L8_9FIRM</name>
<gene>
    <name evidence="5" type="ORF">H9714_09910</name>
</gene>
<organism evidence="5 6">
    <name type="scientific">Candidatus Flavonifractor intestinipullorum</name>
    <dbReference type="NCBI Taxonomy" id="2838587"/>
    <lineage>
        <taxon>Bacteria</taxon>
        <taxon>Bacillati</taxon>
        <taxon>Bacillota</taxon>
        <taxon>Clostridia</taxon>
        <taxon>Eubacteriales</taxon>
        <taxon>Oscillospiraceae</taxon>
        <taxon>Flavonifractor</taxon>
    </lineage>
</organism>
<dbReference type="AlphaFoldDB" id="A0A9D2S5L8"/>
<dbReference type="InterPro" id="IPR050491">
    <property type="entry name" value="AmpC-like"/>
</dbReference>
<evidence type="ECO:0000256" key="3">
    <source>
        <dbReference type="SAM" id="SignalP"/>
    </source>
</evidence>